<dbReference type="SUPFAM" id="SSF47616">
    <property type="entry name" value="GST C-terminal domain-like"/>
    <property type="match status" value="1"/>
</dbReference>
<dbReference type="InterPro" id="IPR040079">
    <property type="entry name" value="Glutathione_S-Trfase"/>
</dbReference>
<comment type="caution">
    <text evidence="2">The sequence shown here is derived from an EMBL/GenBank/DDBJ whole genome shotgun (WGS) entry which is preliminary data.</text>
</comment>
<dbReference type="CDD" id="cd03039">
    <property type="entry name" value="GST_N_Sigma_like"/>
    <property type="match status" value="1"/>
</dbReference>
<feature type="domain" description="GST N-terminal" evidence="1">
    <location>
        <begin position="4"/>
        <end position="81"/>
    </location>
</feature>
<dbReference type="SFLD" id="SFLDS00019">
    <property type="entry name" value="Glutathione_Transferase_(cytos"/>
    <property type="match status" value="1"/>
</dbReference>
<dbReference type="InterPro" id="IPR004045">
    <property type="entry name" value="Glutathione_S-Trfase_N"/>
</dbReference>
<reference evidence="2" key="1">
    <citation type="submission" date="2020-06" db="EMBL/GenBank/DDBJ databases">
        <title>Draft genome of Bugula neritina, a colonial animal packing powerful symbionts and potential medicines.</title>
        <authorList>
            <person name="Rayko M."/>
        </authorList>
    </citation>
    <scope>NUCLEOTIDE SEQUENCE [LARGE SCALE GENOMIC DNA]</scope>
    <source>
        <strain evidence="2">Kwan_BN1</strain>
    </source>
</reference>
<dbReference type="SUPFAM" id="SSF52833">
    <property type="entry name" value="Thioredoxin-like"/>
    <property type="match status" value="1"/>
</dbReference>
<dbReference type="PROSITE" id="PS50404">
    <property type="entry name" value="GST_NTER"/>
    <property type="match status" value="1"/>
</dbReference>
<name>A0A7J7KL74_BUGNE</name>
<dbReference type="Proteomes" id="UP000593567">
    <property type="component" value="Unassembled WGS sequence"/>
</dbReference>
<dbReference type="GO" id="GO:0004364">
    <property type="term" value="F:glutathione transferase activity"/>
    <property type="evidence" value="ECO:0007669"/>
    <property type="project" value="TreeGrafter"/>
</dbReference>
<organism evidence="2 3">
    <name type="scientific">Bugula neritina</name>
    <name type="common">Brown bryozoan</name>
    <name type="synonym">Sertularia neritina</name>
    <dbReference type="NCBI Taxonomy" id="10212"/>
    <lineage>
        <taxon>Eukaryota</taxon>
        <taxon>Metazoa</taxon>
        <taxon>Spiralia</taxon>
        <taxon>Lophotrochozoa</taxon>
        <taxon>Bryozoa</taxon>
        <taxon>Gymnolaemata</taxon>
        <taxon>Cheilostomatida</taxon>
        <taxon>Flustrina</taxon>
        <taxon>Buguloidea</taxon>
        <taxon>Bugulidae</taxon>
        <taxon>Bugula</taxon>
    </lineage>
</organism>
<evidence type="ECO:0000259" key="1">
    <source>
        <dbReference type="PROSITE" id="PS50404"/>
    </source>
</evidence>
<dbReference type="OrthoDB" id="414243at2759"/>
<dbReference type="InterPro" id="IPR036282">
    <property type="entry name" value="Glutathione-S-Trfase_C_sf"/>
</dbReference>
<evidence type="ECO:0000313" key="3">
    <source>
        <dbReference type="Proteomes" id="UP000593567"/>
    </source>
</evidence>
<dbReference type="Pfam" id="PF02798">
    <property type="entry name" value="GST_N"/>
    <property type="match status" value="1"/>
</dbReference>
<proteinExistence type="predicted"/>
<dbReference type="PANTHER" id="PTHR11571:SF150">
    <property type="entry name" value="GLUTATHIONE S-TRANSFERASE"/>
    <property type="match status" value="1"/>
</dbReference>
<dbReference type="GO" id="GO:0006749">
    <property type="term" value="P:glutathione metabolic process"/>
    <property type="evidence" value="ECO:0007669"/>
    <property type="project" value="TreeGrafter"/>
</dbReference>
<dbReference type="InterPro" id="IPR050213">
    <property type="entry name" value="GST_superfamily"/>
</dbReference>
<evidence type="ECO:0000313" key="2">
    <source>
        <dbReference type="EMBL" id="KAF6038478.1"/>
    </source>
</evidence>
<gene>
    <name evidence="2" type="ORF">EB796_003204</name>
</gene>
<sequence>MAASQDKLLYLNAKARGEAIRMLYALGGEKYEDKRVDFQDLPQIKGDLPLGQVPTLETKHGVLTQSNSIARYVAKKLGLAGKELWEEALHDVVIEAVQACIDAYAVPNIYAWKVFKFIPTPENSEQILEDAKNKWIKVLNYIESIAEKRGKKYIIGDSVCGIPFHLF</sequence>
<dbReference type="Gene3D" id="3.40.30.10">
    <property type="entry name" value="Glutaredoxin"/>
    <property type="match status" value="1"/>
</dbReference>
<protein>
    <recommendedName>
        <fullName evidence="1">GST N-terminal domain-containing protein</fullName>
    </recommendedName>
</protein>
<dbReference type="PANTHER" id="PTHR11571">
    <property type="entry name" value="GLUTATHIONE S-TRANSFERASE"/>
    <property type="match status" value="1"/>
</dbReference>
<dbReference type="EMBL" id="VXIV02000409">
    <property type="protein sequence ID" value="KAF6038478.1"/>
    <property type="molecule type" value="Genomic_DNA"/>
</dbReference>
<accession>A0A7J7KL74</accession>
<dbReference type="InterPro" id="IPR036249">
    <property type="entry name" value="Thioredoxin-like_sf"/>
</dbReference>
<dbReference type="AlphaFoldDB" id="A0A7J7KL74"/>
<dbReference type="Gene3D" id="1.20.1050.10">
    <property type="match status" value="1"/>
</dbReference>
<keyword evidence="3" id="KW-1185">Reference proteome</keyword>